<feature type="compositionally biased region" description="Basic and acidic residues" evidence="1">
    <location>
        <begin position="62"/>
        <end position="72"/>
    </location>
</feature>
<feature type="compositionally biased region" description="Basic and acidic residues" evidence="1">
    <location>
        <begin position="144"/>
        <end position="166"/>
    </location>
</feature>
<reference evidence="2 3" key="1">
    <citation type="submission" date="2018-11" db="EMBL/GenBank/DDBJ databases">
        <authorList>
            <consortium name="Pathogen Informatics"/>
        </authorList>
    </citation>
    <scope>NUCLEOTIDE SEQUENCE [LARGE SCALE GENOMIC DNA]</scope>
</reference>
<accession>A0A3P8IZ60</accession>
<feature type="region of interest" description="Disordered" evidence="1">
    <location>
        <begin position="20"/>
        <end position="166"/>
    </location>
</feature>
<protein>
    <submittedName>
        <fullName evidence="4">A-kinase anchor protein 12-like</fullName>
    </submittedName>
</protein>
<reference evidence="4" key="2">
    <citation type="submission" date="2019-09" db="UniProtKB">
        <authorList>
            <consortium name="WormBaseParasite"/>
        </authorList>
    </citation>
    <scope>IDENTIFICATION</scope>
</reference>
<dbReference type="EMBL" id="UZAH01041346">
    <property type="protein sequence ID" value="VDP60096.1"/>
    <property type="molecule type" value="Genomic_DNA"/>
</dbReference>
<dbReference type="AlphaFoldDB" id="A0A183GW67"/>
<evidence type="ECO:0000313" key="3">
    <source>
        <dbReference type="Proteomes" id="UP000050761"/>
    </source>
</evidence>
<evidence type="ECO:0000256" key="1">
    <source>
        <dbReference type="SAM" id="MobiDB-lite"/>
    </source>
</evidence>
<gene>
    <name evidence="2" type="ORF">HPBE_LOCUS26936</name>
</gene>
<accession>A0A183GW67</accession>
<evidence type="ECO:0000313" key="4">
    <source>
        <dbReference type="WBParaSite" id="HPBE_0002693701-mRNA-1"/>
    </source>
</evidence>
<dbReference type="WBParaSite" id="HPBE_0002693701-mRNA-1">
    <property type="protein sequence ID" value="HPBE_0002693701-mRNA-1"/>
    <property type="gene ID" value="HPBE_0002693701"/>
</dbReference>
<feature type="compositionally biased region" description="Acidic residues" evidence="1">
    <location>
        <begin position="51"/>
        <end position="60"/>
    </location>
</feature>
<name>A0A183GW67_HELPZ</name>
<sequence length="197" mass="22099">MILYFKLDGVAKEMTTTAVVETSSNEAKVEEPGQREQEKSMEHESSIGDAVSEENMETSNEEPVRKEPEADATKSTVSLQSHIFIKEETPKRDTFDESIEKTKQGDLKQVQRKSRKQEDARTKQVATYSKDSVKNQEVLTVEPTEEKTEDQKVKEEEAKDKETDLTANVEDSKVLMETTSAVLVTSPSVPIKEAVVS</sequence>
<organism evidence="3 4">
    <name type="scientific">Heligmosomoides polygyrus</name>
    <name type="common">Parasitic roundworm</name>
    <dbReference type="NCBI Taxonomy" id="6339"/>
    <lineage>
        <taxon>Eukaryota</taxon>
        <taxon>Metazoa</taxon>
        <taxon>Ecdysozoa</taxon>
        <taxon>Nematoda</taxon>
        <taxon>Chromadorea</taxon>
        <taxon>Rhabditida</taxon>
        <taxon>Rhabditina</taxon>
        <taxon>Rhabditomorpha</taxon>
        <taxon>Strongyloidea</taxon>
        <taxon>Heligmosomidae</taxon>
        <taxon>Heligmosomoides</taxon>
    </lineage>
</organism>
<feature type="compositionally biased region" description="Basic and acidic residues" evidence="1">
    <location>
        <begin position="84"/>
        <end position="106"/>
    </location>
</feature>
<feature type="compositionally biased region" description="Polar residues" evidence="1">
    <location>
        <begin position="124"/>
        <end position="138"/>
    </location>
</feature>
<feature type="compositionally biased region" description="Basic and acidic residues" evidence="1">
    <location>
        <begin position="27"/>
        <end position="46"/>
    </location>
</feature>
<proteinExistence type="predicted"/>
<dbReference type="Proteomes" id="UP000050761">
    <property type="component" value="Unassembled WGS sequence"/>
</dbReference>
<evidence type="ECO:0000313" key="2">
    <source>
        <dbReference type="EMBL" id="VDP60096.1"/>
    </source>
</evidence>
<keyword evidence="3" id="KW-1185">Reference proteome</keyword>